<protein>
    <submittedName>
        <fullName evidence="1">Uncharacterized protein</fullName>
    </submittedName>
</protein>
<accession>A0A067S3N5</accession>
<proteinExistence type="predicted"/>
<dbReference type="HOGENOM" id="CLU_3087387_0_0_1"/>
<dbReference type="AlphaFoldDB" id="A0A067S3N5"/>
<gene>
    <name evidence="1" type="ORF">GALMADRAFT_1291836</name>
</gene>
<evidence type="ECO:0000313" key="2">
    <source>
        <dbReference type="Proteomes" id="UP000027222"/>
    </source>
</evidence>
<reference evidence="2" key="1">
    <citation type="journal article" date="2014" name="Proc. Natl. Acad. Sci. U.S.A.">
        <title>Extensive sampling of basidiomycete genomes demonstrates inadequacy of the white-rot/brown-rot paradigm for wood decay fungi.</title>
        <authorList>
            <person name="Riley R."/>
            <person name="Salamov A.A."/>
            <person name="Brown D.W."/>
            <person name="Nagy L.G."/>
            <person name="Floudas D."/>
            <person name="Held B.W."/>
            <person name="Levasseur A."/>
            <person name="Lombard V."/>
            <person name="Morin E."/>
            <person name="Otillar R."/>
            <person name="Lindquist E.A."/>
            <person name="Sun H."/>
            <person name="LaButti K.M."/>
            <person name="Schmutz J."/>
            <person name="Jabbour D."/>
            <person name="Luo H."/>
            <person name="Baker S.E."/>
            <person name="Pisabarro A.G."/>
            <person name="Walton J.D."/>
            <person name="Blanchette R.A."/>
            <person name="Henrissat B."/>
            <person name="Martin F."/>
            <person name="Cullen D."/>
            <person name="Hibbett D.S."/>
            <person name="Grigoriev I.V."/>
        </authorList>
    </citation>
    <scope>NUCLEOTIDE SEQUENCE [LARGE SCALE GENOMIC DNA]</scope>
    <source>
        <strain evidence="2">CBS 339.88</strain>
    </source>
</reference>
<name>A0A067S3N5_GALM3</name>
<organism evidence="1 2">
    <name type="scientific">Galerina marginata (strain CBS 339.88)</name>
    <dbReference type="NCBI Taxonomy" id="685588"/>
    <lineage>
        <taxon>Eukaryota</taxon>
        <taxon>Fungi</taxon>
        <taxon>Dikarya</taxon>
        <taxon>Basidiomycota</taxon>
        <taxon>Agaricomycotina</taxon>
        <taxon>Agaricomycetes</taxon>
        <taxon>Agaricomycetidae</taxon>
        <taxon>Agaricales</taxon>
        <taxon>Agaricineae</taxon>
        <taxon>Strophariaceae</taxon>
        <taxon>Galerina</taxon>
    </lineage>
</organism>
<keyword evidence="2" id="KW-1185">Reference proteome</keyword>
<dbReference type="Proteomes" id="UP000027222">
    <property type="component" value="Unassembled WGS sequence"/>
</dbReference>
<evidence type="ECO:0000313" key="1">
    <source>
        <dbReference type="EMBL" id="KDR65416.1"/>
    </source>
</evidence>
<dbReference type="EMBL" id="KL142450">
    <property type="protein sequence ID" value="KDR65416.1"/>
    <property type="molecule type" value="Genomic_DNA"/>
</dbReference>
<sequence>MGGCLCQCICTYKIKNVACEMMYNFSVQLCQWLSSVVIPYKCQCPRSFAHPC</sequence>